<dbReference type="RefSeq" id="XP_002772276.1">
    <property type="nucleotide sequence ID" value="XM_002772230.1"/>
</dbReference>
<feature type="compositionally biased region" description="Basic and acidic residues" evidence="1">
    <location>
        <begin position="406"/>
        <end position="418"/>
    </location>
</feature>
<feature type="compositionally biased region" description="Basic residues" evidence="1">
    <location>
        <begin position="571"/>
        <end position="582"/>
    </location>
</feature>
<evidence type="ECO:0000313" key="2">
    <source>
        <dbReference type="EMBL" id="EER04092.1"/>
    </source>
</evidence>
<evidence type="ECO:0000313" key="3">
    <source>
        <dbReference type="Proteomes" id="UP000007800"/>
    </source>
</evidence>
<reference evidence="2 3" key="1">
    <citation type="submission" date="2008-07" db="EMBL/GenBank/DDBJ databases">
        <authorList>
            <person name="El-Sayed N."/>
            <person name="Caler E."/>
            <person name="Inman J."/>
            <person name="Amedeo P."/>
            <person name="Hass B."/>
            <person name="Wortman J."/>
        </authorList>
    </citation>
    <scope>NUCLEOTIDE SEQUENCE [LARGE SCALE GENOMIC DNA]</scope>
    <source>
        <strain evidence="3">ATCC 50983 / TXsc</strain>
    </source>
</reference>
<evidence type="ECO:0000256" key="1">
    <source>
        <dbReference type="SAM" id="MobiDB-lite"/>
    </source>
</evidence>
<dbReference type="AlphaFoldDB" id="C5LGP7"/>
<feature type="compositionally biased region" description="Basic and acidic residues" evidence="1">
    <location>
        <begin position="151"/>
        <end position="162"/>
    </location>
</feature>
<name>C5LGP7_PERM5</name>
<sequence>MTDVFHFDGHFPFREGGLRRSMSADGRIGSAYEVGQCCQIRSPRLKRRSTIGGFPSRTTRPALCSRGTGNADIRDAHAMCCNACPCKRGGKLPTCCEHCSLESKRRPEGRDRVEVKDTACNTDWEGERELDNSAAIVRRRKRPRNSSSPPEGDRESAEDVCHHFGPWRGEVPPRPIPPEDAAARERIRRPERRRAGRAPGGQASVVPTHEPVRVRQRDQHQNSQTTSVEGTFQSLLDEAEAAVVPEVVNRHERNHSRGHHHHQQRDHRGAHRGHRKDRREREIGVPRGGGSVSSVGNVESQPGDEYGASYMNTLDPEAQEVERADRHRHPEGRVVRSDLLRSGPVGGHRNSRRESSEDPDETARHLSSEDPSFDITAAEEPDFADPGICDDAVSDIPGPSETVSFGDRHGREERHKMVDTSLQVGPELYRPTVAAPHRKKAQHRKNRDPESSDGTLEEEFEQHEYGRGAPRSTRRPPLNILKGERVVYKRTDSGKDLMIGVRSRRRHDKKNGGSGRSESRMSSVEVASPRGRNRASQESYDPNKSVVPPESTVIDKISSLVSERSPTKVERGKKRGKKKATARARQPQPKAKSRAARKKTGVINAKRGAQRVAAAKASSKGATEARGAGKKTRAGRPETVVAAHAHREGGPTCAQYSPEDKCWKSDGTDKKIPAGHKLVSYAKDRTMKIFSGVKCVVPLDSQQFMPVIFQLKPFQQKMPETVSEGNSAIILVLECGEGGDKAVEEFPILLHYEDKERALGTGDFFIVRAGITYSIQNEHRSKEAKILMVLRQDTVEDSGLNSDLEIS</sequence>
<accession>C5LGP7</accession>
<protein>
    <submittedName>
        <fullName evidence="2">Uncharacterized protein</fullName>
    </submittedName>
</protein>
<feature type="compositionally biased region" description="Basic residues" evidence="1">
    <location>
        <begin position="186"/>
        <end position="196"/>
    </location>
</feature>
<dbReference type="GeneID" id="9045356"/>
<dbReference type="Proteomes" id="UP000007800">
    <property type="component" value="Unassembled WGS sequence"/>
</dbReference>
<feature type="compositionally biased region" description="Basic residues" evidence="1">
    <location>
        <begin position="436"/>
        <end position="446"/>
    </location>
</feature>
<dbReference type="InParanoid" id="C5LGP7"/>
<feature type="compositionally biased region" description="Basic and acidic residues" evidence="1">
    <location>
        <begin position="352"/>
        <end position="368"/>
    </location>
</feature>
<keyword evidence="3" id="KW-1185">Reference proteome</keyword>
<organism evidence="3">
    <name type="scientific">Perkinsus marinus (strain ATCC 50983 / TXsc)</name>
    <dbReference type="NCBI Taxonomy" id="423536"/>
    <lineage>
        <taxon>Eukaryota</taxon>
        <taxon>Sar</taxon>
        <taxon>Alveolata</taxon>
        <taxon>Perkinsozoa</taxon>
        <taxon>Perkinsea</taxon>
        <taxon>Perkinsida</taxon>
        <taxon>Perkinsidae</taxon>
        <taxon>Perkinsus</taxon>
    </lineage>
</organism>
<proteinExistence type="predicted"/>
<feature type="region of interest" description="Disordered" evidence="1">
    <location>
        <begin position="252"/>
        <end position="637"/>
    </location>
</feature>
<feature type="compositionally biased region" description="Basic and acidic residues" evidence="1">
    <location>
        <begin position="210"/>
        <end position="220"/>
    </location>
</feature>
<feature type="compositionally biased region" description="Basic residues" evidence="1">
    <location>
        <begin position="591"/>
        <end position="600"/>
    </location>
</feature>
<gene>
    <name evidence="2" type="ORF">Pmar_PMAR023079</name>
</gene>
<feature type="compositionally biased region" description="Basic and acidic residues" evidence="1">
    <location>
        <begin position="482"/>
        <end position="495"/>
    </location>
</feature>
<feature type="compositionally biased region" description="Basic residues" evidence="1">
    <location>
        <begin position="252"/>
        <end position="278"/>
    </location>
</feature>
<feature type="region of interest" description="Disordered" evidence="1">
    <location>
        <begin position="135"/>
        <end position="229"/>
    </location>
</feature>
<dbReference type="EMBL" id="GG681874">
    <property type="protein sequence ID" value="EER04092.1"/>
    <property type="molecule type" value="Genomic_DNA"/>
</dbReference>